<feature type="transmembrane region" description="Helical" evidence="1">
    <location>
        <begin position="75"/>
        <end position="96"/>
    </location>
</feature>
<keyword evidence="1" id="KW-0472">Membrane</keyword>
<sequence length="197" mass="23535">MRQFSKFIENLEKEQYKKKYAVSEVRLVGLPDDHYPNTIKTVIYVLGIIALALGLQIVAFVLLQKLYNEQIDSYYKIWLFVLFIGIGIFIIMHYFAVKTELKDEQITYRDHILQQRQIFIKNAIFYQKQEKLFSKKPDSAQEIKQKKNTFDDFLRAKKQEIELNKQGQQVNHSKKKKKKKLKVKKDKELTEQIETIQ</sequence>
<reference evidence="3" key="1">
    <citation type="journal article" date="2006" name="PLoS Biol.">
        <title>Macronuclear genome sequence of the ciliate Tetrahymena thermophila, a model eukaryote.</title>
        <authorList>
            <person name="Eisen J.A."/>
            <person name="Coyne R.S."/>
            <person name="Wu M."/>
            <person name="Wu D."/>
            <person name="Thiagarajan M."/>
            <person name="Wortman J.R."/>
            <person name="Badger J.H."/>
            <person name="Ren Q."/>
            <person name="Amedeo P."/>
            <person name="Jones K.M."/>
            <person name="Tallon L.J."/>
            <person name="Delcher A.L."/>
            <person name="Salzberg S.L."/>
            <person name="Silva J.C."/>
            <person name="Haas B.J."/>
            <person name="Majoros W.H."/>
            <person name="Farzad M."/>
            <person name="Carlton J.M."/>
            <person name="Smith R.K. Jr."/>
            <person name="Garg J."/>
            <person name="Pearlman R.E."/>
            <person name="Karrer K.M."/>
            <person name="Sun L."/>
            <person name="Manning G."/>
            <person name="Elde N.C."/>
            <person name="Turkewitz A.P."/>
            <person name="Asai D.J."/>
            <person name="Wilkes D.E."/>
            <person name="Wang Y."/>
            <person name="Cai H."/>
            <person name="Collins K."/>
            <person name="Stewart B.A."/>
            <person name="Lee S.R."/>
            <person name="Wilamowska K."/>
            <person name="Weinberg Z."/>
            <person name="Ruzzo W.L."/>
            <person name="Wloga D."/>
            <person name="Gaertig J."/>
            <person name="Frankel J."/>
            <person name="Tsao C.-C."/>
            <person name="Gorovsky M.A."/>
            <person name="Keeling P.J."/>
            <person name="Waller R.F."/>
            <person name="Patron N.J."/>
            <person name="Cherry J.M."/>
            <person name="Stover N.A."/>
            <person name="Krieger C.J."/>
            <person name="del Toro C."/>
            <person name="Ryder H.F."/>
            <person name="Williamson S.C."/>
            <person name="Barbeau R.A."/>
            <person name="Hamilton E.P."/>
            <person name="Orias E."/>
        </authorList>
    </citation>
    <scope>NUCLEOTIDE SEQUENCE [LARGE SCALE GENOMIC DNA]</scope>
    <source>
        <strain evidence="3">SB210</strain>
    </source>
</reference>
<dbReference type="KEGG" id="tet:TTHERM_00688450"/>
<keyword evidence="1 2" id="KW-0812">Transmembrane</keyword>
<organism evidence="2 3">
    <name type="scientific">Tetrahymena thermophila (strain SB210)</name>
    <dbReference type="NCBI Taxonomy" id="312017"/>
    <lineage>
        <taxon>Eukaryota</taxon>
        <taxon>Sar</taxon>
        <taxon>Alveolata</taxon>
        <taxon>Ciliophora</taxon>
        <taxon>Intramacronucleata</taxon>
        <taxon>Oligohymenophorea</taxon>
        <taxon>Hymenostomatida</taxon>
        <taxon>Tetrahymenina</taxon>
        <taxon>Tetrahymenidae</taxon>
        <taxon>Tetrahymena</taxon>
    </lineage>
</organism>
<name>I7LXX2_TETTS</name>
<dbReference type="Proteomes" id="UP000009168">
    <property type="component" value="Unassembled WGS sequence"/>
</dbReference>
<dbReference type="AlphaFoldDB" id="I7LXX2"/>
<gene>
    <name evidence="2" type="ORF">TTHERM_00688450</name>
</gene>
<protein>
    <submittedName>
        <fullName evidence="2">Transmembrane protein, putative</fullName>
    </submittedName>
</protein>
<keyword evidence="1" id="KW-1133">Transmembrane helix</keyword>
<accession>I7LXX2</accession>
<dbReference type="RefSeq" id="XP_001026947.2">
    <property type="nucleotide sequence ID" value="XM_001026947.2"/>
</dbReference>
<evidence type="ECO:0000313" key="2">
    <source>
        <dbReference type="EMBL" id="EAS06705.2"/>
    </source>
</evidence>
<proteinExistence type="predicted"/>
<evidence type="ECO:0000256" key="1">
    <source>
        <dbReference type="SAM" id="Phobius"/>
    </source>
</evidence>
<dbReference type="EMBL" id="GG662260">
    <property type="protein sequence ID" value="EAS06705.2"/>
    <property type="molecule type" value="Genomic_DNA"/>
</dbReference>
<dbReference type="GeneID" id="7843995"/>
<feature type="transmembrane region" description="Helical" evidence="1">
    <location>
        <begin position="42"/>
        <end position="63"/>
    </location>
</feature>
<evidence type="ECO:0000313" key="3">
    <source>
        <dbReference type="Proteomes" id="UP000009168"/>
    </source>
</evidence>
<keyword evidence="3" id="KW-1185">Reference proteome</keyword>
<dbReference type="InParanoid" id="I7LXX2"/>